<sequence length="467" mass="52420">MTLYNIPDSDSEAHRAFLLAPPTFLATPHTNESQEKLRYSLSDSKLDLLVRVRYSNPLPPPPCPPKLLDIPTNSMRYARPGFLNAIANDTPLPMIVDAECGMPLDLGRWECLWDEDADDSALNPDPTNLPQLDPKDRFLLGDPSANSTPYANGVAPASASGSSIPLPAHVSWLRKTEYLSREGVQRSSSLQEMKPLPQHIDVSRPAQLRDIEASFAACNDPSQFDLTTLRHPNKPNATATESYEIYPDADIWANAYDLFRFSERPGERPVDVEDPRLECAILRPMESDGDHFLAYYLTKDDESALEFKERRRDGALAEPDEERKTTTFHFVRDYETVKIEQEVPNEFLLVIDDGDTQSNVSGGGEARLKGAYYKNIERKMTLKKKRTNTQEAYVDKWQVVHISHIPMSKEELDEREELLAEVADPSFLLNREDVDADGEIDVDAAGHEVSTRGDGEGDRGGIMADIF</sequence>
<dbReference type="HOGENOM" id="CLU_021991_3_0_1"/>
<dbReference type="Pfam" id="PF03985">
    <property type="entry name" value="Paf1"/>
    <property type="match status" value="1"/>
</dbReference>
<name>A0A0D0ECH2_9AGAM</name>
<dbReference type="AlphaFoldDB" id="A0A0D0ECH2"/>
<dbReference type="OrthoDB" id="10260285at2759"/>
<dbReference type="EMBL" id="KN824862">
    <property type="protein sequence ID" value="KIK99365.1"/>
    <property type="molecule type" value="Genomic_DNA"/>
</dbReference>
<accession>A0A0D0ECH2</accession>
<dbReference type="InParanoid" id="A0A0D0ECH2"/>
<evidence type="ECO:0000313" key="6">
    <source>
        <dbReference type="Proteomes" id="UP000054538"/>
    </source>
</evidence>
<keyword evidence="6" id="KW-1185">Reference proteome</keyword>
<dbReference type="GO" id="GO:0006368">
    <property type="term" value="P:transcription elongation by RNA polymerase II"/>
    <property type="evidence" value="ECO:0007669"/>
    <property type="project" value="InterPro"/>
</dbReference>
<dbReference type="FunCoup" id="A0A0D0ECH2">
    <property type="interactions" value="574"/>
</dbReference>
<protein>
    <recommendedName>
        <fullName evidence="7">RNA polymerase II-associated protein 1 homolog</fullName>
    </recommendedName>
</protein>
<evidence type="ECO:0000313" key="5">
    <source>
        <dbReference type="EMBL" id="KIK99365.1"/>
    </source>
</evidence>
<reference evidence="6" key="2">
    <citation type="submission" date="2015-01" db="EMBL/GenBank/DDBJ databases">
        <title>Evolutionary Origins and Diversification of the Mycorrhizal Mutualists.</title>
        <authorList>
            <consortium name="DOE Joint Genome Institute"/>
            <consortium name="Mycorrhizal Genomics Consortium"/>
            <person name="Kohler A."/>
            <person name="Kuo A."/>
            <person name="Nagy L.G."/>
            <person name="Floudas D."/>
            <person name="Copeland A."/>
            <person name="Barry K.W."/>
            <person name="Cichocki N."/>
            <person name="Veneault-Fourrey C."/>
            <person name="LaButti K."/>
            <person name="Lindquist E.A."/>
            <person name="Lipzen A."/>
            <person name="Lundell T."/>
            <person name="Morin E."/>
            <person name="Murat C."/>
            <person name="Riley R."/>
            <person name="Ohm R."/>
            <person name="Sun H."/>
            <person name="Tunlid A."/>
            <person name="Henrissat B."/>
            <person name="Grigoriev I.V."/>
            <person name="Hibbett D.S."/>
            <person name="Martin F."/>
        </authorList>
    </citation>
    <scope>NUCLEOTIDE SEQUENCE [LARGE SCALE GENOMIC DNA]</scope>
    <source>
        <strain evidence="6">Ve08.2h10</strain>
    </source>
</reference>
<dbReference type="InterPro" id="IPR007133">
    <property type="entry name" value="RNA_pol_II-assoc_Paf1"/>
</dbReference>
<comment type="similarity">
    <text evidence="2">Belongs to the PAF1 family.</text>
</comment>
<evidence type="ECO:0008006" key="7">
    <source>
        <dbReference type="Google" id="ProtNLM"/>
    </source>
</evidence>
<dbReference type="STRING" id="930991.A0A0D0ECH2"/>
<evidence type="ECO:0000256" key="3">
    <source>
        <dbReference type="ARBA" id="ARBA00023242"/>
    </source>
</evidence>
<evidence type="ECO:0000256" key="2">
    <source>
        <dbReference type="ARBA" id="ARBA00007560"/>
    </source>
</evidence>
<dbReference type="Proteomes" id="UP000054538">
    <property type="component" value="Unassembled WGS sequence"/>
</dbReference>
<dbReference type="PANTHER" id="PTHR23188">
    <property type="entry name" value="RNA POLYMERASE II-ASSOCIATED FACTOR 1 HOMOLOG"/>
    <property type="match status" value="1"/>
</dbReference>
<dbReference type="GO" id="GO:0000993">
    <property type="term" value="F:RNA polymerase II complex binding"/>
    <property type="evidence" value="ECO:0007669"/>
    <property type="project" value="TreeGrafter"/>
</dbReference>
<feature type="region of interest" description="Disordered" evidence="4">
    <location>
        <begin position="117"/>
        <end position="161"/>
    </location>
</feature>
<dbReference type="GO" id="GO:0016593">
    <property type="term" value="C:Cdc73/Paf1 complex"/>
    <property type="evidence" value="ECO:0007669"/>
    <property type="project" value="InterPro"/>
</dbReference>
<reference evidence="5 6" key="1">
    <citation type="submission" date="2014-04" db="EMBL/GenBank/DDBJ databases">
        <authorList>
            <consortium name="DOE Joint Genome Institute"/>
            <person name="Kuo A."/>
            <person name="Kohler A."/>
            <person name="Jargeat P."/>
            <person name="Nagy L.G."/>
            <person name="Floudas D."/>
            <person name="Copeland A."/>
            <person name="Barry K.W."/>
            <person name="Cichocki N."/>
            <person name="Veneault-Fourrey C."/>
            <person name="LaButti K."/>
            <person name="Lindquist E.A."/>
            <person name="Lipzen A."/>
            <person name="Lundell T."/>
            <person name="Morin E."/>
            <person name="Murat C."/>
            <person name="Sun H."/>
            <person name="Tunlid A."/>
            <person name="Henrissat B."/>
            <person name="Grigoriev I.V."/>
            <person name="Hibbett D.S."/>
            <person name="Martin F."/>
            <person name="Nordberg H.P."/>
            <person name="Cantor M.N."/>
            <person name="Hua S.X."/>
        </authorList>
    </citation>
    <scope>NUCLEOTIDE SEQUENCE [LARGE SCALE GENOMIC DNA]</scope>
    <source>
        <strain evidence="5 6">Ve08.2h10</strain>
    </source>
</reference>
<dbReference type="PANTHER" id="PTHR23188:SF12">
    <property type="entry name" value="RNA POLYMERASE II-ASSOCIATED FACTOR 1 HOMOLOG"/>
    <property type="match status" value="1"/>
</dbReference>
<dbReference type="GO" id="GO:0003682">
    <property type="term" value="F:chromatin binding"/>
    <property type="evidence" value="ECO:0007669"/>
    <property type="project" value="TreeGrafter"/>
</dbReference>
<evidence type="ECO:0000256" key="4">
    <source>
        <dbReference type="SAM" id="MobiDB-lite"/>
    </source>
</evidence>
<keyword evidence="3" id="KW-0539">Nucleus</keyword>
<comment type="subcellular location">
    <subcellularLocation>
        <location evidence="1">Nucleus</location>
    </subcellularLocation>
</comment>
<evidence type="ECO:0000256" key="1">
    <source>
        <dbReference type="ARBA" id="ARBA00004123"/>
    </source>
</evidence>
<gene>
    <name evidence="5" type="ORF">PAXRUDRAFT_23767</name>
</gene>
<proteinExistence type="inferred from homology"/>
<organism evidence="5 6">
    <name type="scientific">Paxillus rubicundulus Ve08.2h10</name>
    <dbReference type="NCBI Taxonomy" id="930991"/>
    <lineage>
        <taxon>Eukaryota</taxon>
        <taxon>Fungi</taxon>
        <taxon>Dikarya</taxon>
        <taxon>Basidiomycota</taxon>
        <taxon>Agaricomycotina</taxon>
        <taxon>Agaricomycetes</taxon>
        <taxon>Agaricomycetidae</taxon>
        <taxon>Boletales</taxon>
        <taxon>Paxilineae</taxon>
        <taxon>Paxillaceae</taxon>
        <taxon>Paxillus</taxon>
    </lineage>
</organism>